<sequence length="216" mass="23402">MAAPSRPMNDPLDDKALVAFDFDGTMTVRDSFTAFLAWRVGRARYTLGVLKLTPAILSYLGHRDRGRLKAAAVVQFLKGVPLEKIEAEAKVFAETHATRLLRPDAVATWRRWRARGARAVIVTASPETIVAPFARGLGADALIGTQLEVNAYGQVSGAFTGANCRGAEKVRRLQEVFGEDVHLAAAYGDTDGDKEMLAIADEKGYRVFIGKPGARA</sequence>
<reference evidence="1" key="1">
    <citation type="submission" date="2024-06" db="EMBL/GenBank/DDBJ databases">
        <title>Caulobacter inopinatus, sp. nov.</title>
        <authorList>
            <person name="Donachie S.P."/>
        </authorList>
    </citation>
    <scope>NUCLEOTIDE SEQUENCE</scope>
    <source>
        <strain evidence="1">73W</strain>
    </source>
</reference>
<dbReference type="InterPro" id="IPR036412">
    <property type="entry name" value="HAD-like_sf"/>
</dbReference>
<dbReference type="GO" id="GO:0016787">
    <property type="term" value="F:hydrolase activity"/>
    <property type="evidence" value="ECO:0007669"/>
    <property type="project" value="UniProtKB-KW"/>
</dbReference>
<dbReference type="InterPro" id="IPR023214">
    <property type="entry name" value="HAD_sf"/>
</dbReference>
<dbReference type="AlphaFoldDB" id="A0AB39KTQ0"/>
<dbReference type="NCBIfam" id="TIGR01490">
    <property type="entry name" value="HAD-SF-IB-hyp1"/>
    <property type="match status" value="1"/>
</dbReference>
<dbReference type="NCBIfam" id="TIGR01488">
    <property type="entry name" value="HAD-SF-IB"/>
    <property type="match status" value="1"/>
</dbReference>
<gene>
    <name evidence="1" type="ORF">ABOZ73_18735</name>
</gene>
<dbReference type="PANTHER" id="PTHR43344">
    <property type="entry name" value="PHOSPHOSERINE PHOSPHATASE"/>
    <property type="match status" value="1"/>
</dbReference>
<name>A0AB39KTQ0_9CAUL</name>
<dbReference type="SUPFAM" id="SSF56784">
    <property type="entry name" value="HAD-like"/>
    <property type="match status" value="1"/>
</dbReference>
<keyword evidence="1" id="KW-0378">Hydrolase</keyword>
<dbReference type="EMBL" id="CP158375">
    <property type="protein sequence ID" value="XDO96773.1"/>
    <property type="molecule type" value="Genomic_DNA"/>
</dbReference>
<dbReference type="Pfam" id="PF12710">
    <property type="entry name" value="HAD"/>
    <property type="match status" value="1"/>
</dbReference>
<dbReference type="Gene3D" id="3.40.50.1000">
    <property type="entry name" value="HAD superfamily/HAD-like"/>
    <property type="match status" value="1"/>
</dbReference>
<proteinExistence type="predicted"/>
<protein>
    <submittedName>
        <fullName evidence="1">HAD-IB family hydrolase</fullName>
    </submittedName>
</protein>
<accession>A0AB39KTQ0</accession>
<dbReference type="Gene3D" id="1.20.1440.100">
    <property type="entry name" value="SG protein - dephosphorylation function"/>
    <property type="match status" value="1"/>
</dbReference>
<dbReference type="RefSeq" id="WP_369059613.1">
    <property type="nucleotide sequence ID" value="NZ_CP158375.1"/>
</dbReference>
<dbReference type="InterPro" id="IPR050582">
    <property type="entry name" value="HAD-like_SerB"/>
</dbReference>
<evidence type="ECO:0000313" key="1">
    <source>
        <dbReference type="EMBL" id="XDO96773.1"/>
    </source>
</evidence>
<dbReference type="InterPro" id="IPR006385">
    <property type="entry name" value="HAD_hydro_SerB1"/>
</dbReference>
<organism evidence="1">
    <name type="scientific">Caulobacter sp. 73W</name>
    <dbReference type="NCBI Taxonomy" id="3161137"/>
    <lineage>
        <taxon>Bacteria</taxon>
        <taxon>Pseudomonadati</taxon>
        <taxon>Pseudomonadota</taxon>
        <taxon>Alphaproteobacteria</taxon>
        <taxon>Caulobacterales</taxon>
        <taxon>Caulobacteraceae</taxon>
        <taxon>Caulobacter</taxon>
    </lineage>
</organism>